<protein>
    <submittedName>
        <fullName evidence="2">Uncharacterized protein</fullName>
    </submittedName>
</protein>
<dbReference type="RefSeq" id="WP_014295866.1">
    <property type="nucleotide sequence ID" value="NC_016751.1"/>
</dbReference>
<dbReference type="AlphaFoldDB" id="H2J4D9"/>
<keyword evidence="1" id="KW-0472">Membrane</keyword>
<accession>H2J4D9</accession>
<dbReference type="HOGENOM" id="CLU_2316987_0_0_0"/>
<keyword evidence="1" id="KW-1133">Transmembrane helix</keyword>
<dbReference type="EMBL" id="CP003257">
    <property type="protein sequence ID" value="AEX84794.1"/>
    <property type="molecule type" value="Genomic_DNA"/>
</dbReference>
<dbReference type="KEGG" id="mpz:Marpi_0344"/>
<keyword evidence="3" id="KW-1185">Reference proteome</keyword>
<keyword evidence="1" id="KW-0812">Transmembrane</keyword>
<dbReference type="STRING" id="443254.Marpi_0344"/>
<evidence type="ECO:0000313" key="2">
    <source>
        <dbReference type="EMBL" id="AEX84794.1"/>
    </source>
</evidence>
<proteinExistence type="predicted"/>
<name>H2J4D9_MARPK</name>
<reference evidence="2 3" key="1">
    <citation type="journal article" date="2012" name="J. Bacteriol.">
        <title>Complete Genome Sequence of the Thermophilic, Piezophilic, Heterotrophic Bacterium Marinitoga piezophila KA3.</title>
        <authorList>
            <person name="Lucas S."/>
            <person name="Han J."/>
            <person name="Lapidus A."/>
            <person name="Cheng J.F."/>
            <person name="Goodwin L.A."/>
            <person name="Pitluck S."/>
            <person name="Peters L."/>
            <person name="Mikhailova N."/>
            <person name="Teshima H."/>
            <person name="Detter J.C."/>
            <person name="Han C."/>
            <person name="Tapia R."/>
            <person name="Land M."/>
            <person name="Hauser L."/>
            <person name="Kyrpides N.C."/>
            <person name="Ivanova N."/>
            <person name="Pagani I."/>
            <person name="Vannier P."/>
            <person name="Oger P."/>
            <person name="Bartlett D.H."/>
            <person name="Noll K.M."/>
            <person name="Woyke T."/>
            <person name="Jebbar M."/>
        </authorList>
    </citation>
    <scope>NUCLEOTIDE SEQUENCE [LARGE SCALE GENOMIC DNA]</scope>
    <source>
        <strain evidence="3">DSM 14283 / JCM 11233 / KA3</strain>
    </source>
</reference>
<evidence type="ECO:0000256" key="1">
    <source>
        <dbReference type="SAM" id="Phobius"/>
    </source>
</evidence>
<reference evidence="3" key="2">
    <citation type="submission" date="2012-01" db="EMBL/GenBank/DDBJ databases">
        <title>Complete sequence of chromosome of Marinitoga piezophila KA3.</title>
        <authorList>
            <person name="Lucas S."/>
            <person name="Han J."/>
            <person name="Lapidus A."/>
            <person name="Cheng J.-F."/>
            <person name="Goodwin L."/>
            <person name="Pitluck S."/>
            <person name="Peters L."/>
            <person name="Mikhailova N."/>
            <person name="Teshima H."/>
            <person name="Detter J.C."/>
            <person name="Han C."/>
            <person name="Tapia R."/>
            <person name="Land M."/>
            <person name="Hauser L."/>
            <person name="Kyrpides N."/>
            <person name="Ivanova N."/>
            <person name="Pagani I."/>
            <person name="Jebbar M."/>
            <person name="Vannier P."/>
            <person name="Oger P."/>
            <person name="Cario A."/>
            <person name="Bartlett D."/>
            <person name="Noll K.M."/>
            <person name="Woyke T."/>
        </authorList>
    </citation>
    <scope>NUCLEOTIDE SEQUENCE [LARGE SCALE GENOMIC DNA]</scope>
    <source>
        <strain evidence="3">DSM 14283 / JCM 11233 / KA3</strain>
    </source>
</reference>
<dbReference type="OrthoDB" id="9870916at2"/>
<feature type="transmembrane region" description="Helical" evidence="1">
    <location>
        <begin position="6"/>
        <end position="25"/>
    </location>
</feature>
<gene>
    <name evidence="2" type="ordered locus">Marpi_0344</name>
</gene>
<evidence type="ECO:0000313" key="3">
    <source>
        <dbReference type="Proteomes" id="UP000007161"/>
    </source>
</evidence>
<organism evidence="2 3">
    <name type="scientific">Marinitoga piezophila (strain DSM 14283 / JCM 11233 / KA3)</name>
    <dbReference type="NCBI Taxonomy" id="443254"/>
    <lineage>
        <taxon>Bacteria</taxon>
        <taxon>Thermotogati</taxon>
        <taxon>Thermotogota</taxon>
        <taxon>Thermotogae</taxon>
        <taxon>Petrotogales</taxon>
        <taxon>Petrotogaceae</taxon>
        <taxon>Marinitoga</taxon>
    </lineage>
</organism>
<sequence length="99" mass="11626">MNLNDLKLWLVIAAGIIALILPFAITELQHSEQSKVVVEQYLNQEEDTTIDVYVYSDSWEEAKQILAMKYPGYIVEEYVYIDNKKSFLVRLKKIEKVRK</sequence>
<dbReference type="Proteomes" id="UP000007161">
    <property type="component" value="Chromosome"/>
</dbReference>